<dbReference type="PANTHER" id="PTHR14948:SF25">
    <property type="entry name" value="DUF4190 DOMAIN-CONTAINING PROTEIN"/>
    <property type="match status" value="1"/>
</dbReference>
<keyword evidence="4 5" id="KW-0472">Membrane</keyword>
<keyword evidence="2 5" id="KW-0812">Transmembrane</keyword>
<dbReference type="InterPro" id="IPR026870">
    <property type="entry name" value="Zinc_ribbon_dom"/>
</dbReference>
<sequence length="133" mass="14380">MYCSKCGALNADNAVVCTQCGQLLQNYSAQQRVPPYPPPYAQAYPPPTYQHVPNYLPWAILVTLLCCLPFGIVAIVYSVQANSAAKSGNYAQAMENVKKASFWTWLSFGIGLAATLAYLFLVVLAQMAQGHGG</sequence>
<dbReference type="InterPro" id="IPR007593">
    <property type="entry name" value="CD225/Dispanin_fam"/>
</dbReference>
<dbReference type="PANTHER" id="PTHR14948">
    <property type="entry name" value="NG5"/>
    <property type="match status" value="1"/>
</dbReference>
<protein>
    <recommendedName>
        <fullName evidence="6">Zinc-ribbon domain-containing protein</fullName>
    </recommendedName>
</protein>
<proteinExistence type="predicted"/>
<organism evidence="7 8">
    <name type="scientific">Thermogutta terrifontis</name>
    <dbReference type="NCBI Taxonomy" id="1331910"/>
    <lineage>
        <taxon>Bacteria</taxon>
        <taxon>Pseudomonadati</taxon>
        <taxon>Planctomycetota</taxon>
        <taxon>Planctomycetia</taxon>
        <taxon>Pirellulales</taxon>
        <taxon>Thermoguttaceae</taxon>
        <taxon>Thermogutta</taxon>
    </lineage>
</organism>
<accession>A0A286RAQ5</accession>
<feature type="transmembrane region" description="Helical" evidence="5">
    <location>
        <begin position="100"/>
        <end position="125"/>
    </location>
</feature>
<evidence type="ECO:0000256" key="5">
    <source>
        <dbReference type="SAM" id="Phobius"/>
    </source>
</evidence>
<dbReference type="Pfam" id="PF04505">
    <property type="entry name" value="CD225"/>
    <property type="match status" value="1"/>
</dbReference>
<dbReference type="Pfam" id="PF13240">
    <property type="entry name" value="Zn_Ribbon_1"/>
    <property type="match status" value="1"/>
</dbReference>
<evidence type="ECO:0000256" key="4">
    <source>
        <dbReference type="ARBA" id="ARBA00023136"/>
    </source>
</evidence>
<dbReference type="GO" id="GO:0016020">
    <property type="term" value="C:membrane"/>
    <property type="evidence" value="ECO:0007669"/>
    <property type="project" value="UniProtKB-SubCell"/>
</dbReference>
<name>A0A286RAQ5_9BACT</name>
<evidence type="ECO:0000259" key="6">
    <source>
        <dbReference type="Pfam" id="PF13240"/>
    </source>
</evidence>
<dbReference type="AlphaFoldDB" id="A0A286RAQ5"/>
<dbReference type="KEGG" id="ttf:THTE_0419"/>
<evidence type="ECO:0000256" key="2">
    <source>
        <dbReference type="ARBA" id="ARBA00022692"/>
    </source>
</evidence>
<feature type="domain" description="Zinc-ribbon" evidence="6">
    <location>
        <begin position="2"/>
        <end position="22"/>
    </location>
</feature>
<evidence type="ECO:0000313" key="8">
    <source>
        <dbReference type="Proteomes" id="UP000215086"/>
    </source>
</evidence>
<evidence type="ECO:0000313" key="7">
    <source>
        <dbReference type="EMBL" id="ASV73021.1"/>
    </source>
</evidence>
<dbReference type="OrthoDB" id="9815705at2"/>
<comment type="subcellular location">
    <subcellularLocation>
        <location evidence="1">Membrane</location>
    </subcellularLocation>
</comment>
<reference evidence="7 8" key="1">
    <citation type="journal article" name="Front. Microbiol.">
        <title>Sugar Metabolism of the First Thermophilic Planctomycete Thermogutta terrifontis: Comparative Genomic and Transcriptomic Approaches.</title>
        <authorList>
            <person name="Elcheninov A.G."/>
            <person name="Menzel P."/>
            <person name="Gudbergsdottir S.R."/>
            <person name="Slesarev A.I."/>
            <person name="Kadnikov V.V."/>
            <person name="Krogh A."/>
            <person name="Bonch-Osmolovskaya E.A."/>
            <person name="Peng X."/>
            <person name="Kublanov I.V."/>
        </authorList>
    </citation>
    <scope>NUCLEOTIDE SEQUENCE [LARGE SCALE GENOMIC DNA]</scope>
    <source>
        <strain evidence="7 8">R1</strain>
    </source>
</reference>
<dbReference type="Proteomes" id="UP000215086">
    <property type="component" value="Chromosome"/>
</dbReference>
<keyword evidence="3 5" id="KW-1133">Transmembrane helix</keyword>
<evidence type="ECO:0000256" key="3">
    <source>
        <dbReference type="ARBA" id="ARBA00022989"/>
    </source>
</evidence>
<dbReference type="InterPro" id="IPR051423">
    <property type="entry name" value="CD225/Dispanin"/>
</dbReference>
<evidence type="ECO:0000256" key="1">
    <source>
        <dbReference type="ARBA" id="ARBA00004370"/>
    </source>
</evidence>
<feature type="transmembrane region" description="Helical" evidence="5">
    <location>
        <begin position="55"/>
        <end position="79"/>
    </location>
</feature>
<keyword evidence="8" id="KW-1185">Reference proteome</keyword>
<gene>
    <name evidence="7" type="ORF">THTE_0419</name>
</gene>
<dbReference type="EMBL" id="CP018477">
    <property type="protein sequence ID" value="ASV73021.1"/>
    <property type="molecule type" value="Genomic_DNA"/>
</dbReference>
<dbReference type="RefSeq" id="WP_095416720.1">
    <property type="nucleotide sequence ID" value="NZ_CP018477.1"/>
</dbReference>